<evidence type="ECO:0000313" key="3">
    <source>
        <dbReference type="Proteomes" id="UP000765802"/>
    </source>
</evidence>
<dbReference type="Proteomes" id="UP000765802">
    <property type="component" value="Unassembled WGS sequence"/>
</dbReference>
<dbReference type="RefSeq" id="WP_187254977.1">
    <property type="nucleotide sequence ID" value="NZ_JBHULF010000006.1"/>
</dbReference>
<evidence type="ECO:0000256" key="1">
    <source>
        <dbReference type="SAM" id="Phobius"/>
    </source>
</evidence>
<comment type="caution">
    <text evidence="2">The sequence shown here is derived from an EMBL/GenBank/DDBJ whole genome shotgun (WGS) entry which is preliminary data.</text>
</comment>
<organism evidence="2 3">
    <name type="scientific">Flavihumibacter stibioxidans</name>
    <dbReference type="NCBI Taxonomy" id="1834163"/>
    <lineage>
        <taxon>Bacteria</taxon>
        <taxon>Pseudomonadati</taxon>
        <taxon>Bacteroidota</taxon>
        <taxon>Chitinophagia</taxon>
        <taxon>Chitinophagales</taxon>
        <taxon>Chitinophagaceae</taxon>
        <taxon>Flavihumibacter</taxon>
    </lineage>
</organism>
<reference evidence="2 3" key="1">
    <citation type="submission" date="2016-07" db="EMBL/GenBank/DDBJ databases">
        <title>Genome analysis of Flavihumibacter stibioxidans YS-17.</title>
        <authorList>
            <person name="Shi K."/>
            <person name="Han Y."/>
            <person name="Wang G."/>
        </authorList>
    </citation>
    <scope>NUCLEOTIDE SEQUENCE [LARGE SCALE GENOMIC DNA]</scope>
    <source>
        <strain evidence="2 3">YS-17</strain>
    </source>
</reference>
<evidence type="ECO:0000313" key="2">
    <source>
        <dbReference type="EMBL" id="MBC6489618.1"/>
    </source>
</evidence>
<keyword evidence="3" id="KW-1185">Reference proteome</keyword>
<sequence>MLQSISWSQYISTLLLSIIIYYTYVAYKYFRWEILSIIGIKKINDKAIAIPVAEIKKQFTASNHADFLPKEMLFEVNSKLQPFWDEVNAYLSEIKPQAPKEKICFAIQQILNKYPDLNNTENKAEVETTISGLLNQYFPEKFTMADIQYIWH</sequence>
<protein>
    <submittedName>
        <fullName evidence="2">Uncharacterized protein</fullName>
    </submittedName>
</protein>
<dbReference type="EMBL" id="MBUA01000001">
    <property type="protein sequence ID" value="MBC6489618.1"/>
    <property type="molecule type" value="Genomic_DNA"/>
</dbReference>
<accession>A0ABR7M3L9</accession>
<proteinExistence type="predicted"/>
<name>A0ABR7M3L9_9BACT</name>
<gene>
    <name evidence="2" type="ORF">BC349_01455</name>
</gene>
<feature type="transmembrane region" description="Helical" evidence="1">
    <location>
        <begin position="6"/>
        <end position="27"/>
    </location>
</feature>
<keyword evidence="1" id="KW-0812">Transmembrane</keyword>
<keyword evidence="1" id="KW-1133">Transmembrane helix</keyword>
<keyword evidence="1" id="KW-0472">Membrane</keyword>